<dbReference type="Proteomes" id="UP000609651">
    <property type="component" value="Unassembled WGS sequence"/>
</dbReference>
<name>A0ABX1VHK7_9PLAN</name>
<evidence type="ECO:0000313" key="3">
    <source>
        <dbReference type="EMBL" id="NNJ27597.1"/>
    </source>
</evidence>
<dbReference type="Gene3D" id="2.40.50.100">
    <property type="match status" value="1"/>
</dbReference>
<dbReference type="EMBL" id="WTPX01000172">
    <property type="protein sequence ID" value="NNJ27597.1"/>
    <property type="molecule type" value="Genomic_DNA"/>
</dbReference>
<comment type="caution">
    <text evidence="3">The sequence shown here is derived from an EMBL/GenBank/DDBJ whole genome shotgun (WGS) entry which is preliminary data.</text>
</comment>
<gene>
    <name evidence="3" type="primary">accB</name>
    <name evidence="3" type="ORF">LzC2_37040</name>
</gene>
<dbReference type="PANTHER" id="PTHR45266:SF3">
    <property type="entry name" value="OXALOACETATE DECARBOXYLASE ALPHA CHAIN"/>
    <property type="match status" value="1"/>
</dbReference>
<evidence type="ECO:0000259" key="2">
    <source>
        <dbReference type="PROSITE" id="PS50968"/>
    </source>
</evidence>
<dbReference type="SUPFAM" id="SSF51230">
    <property type="entry name" value="Single hybrid motif"/>
    <property type="match status" value="1"/>
</dbReference>
<dbReference type="PROSITE" id="PS00188">
    <property type="entry name" value="BIOTIN"/>
    <property type="match status" value="1"/>
</dbReference>
<evidence type="ECO:0000256" key="1">
    <source>
        <dbReference type="ARBA" id="ARBA00023267"/>
    </source>
</evidence>
<dbReference type="InterPro" id="IPR050709">
    <property type="entry name" value="Biotin_Carboxyl_Carrier/Decarb"/>
</dbReference>
<dbReference type="InterPro" id="IPR000089">
    <property type="entry name" value="Biotin_lipoyl"/>
</dbReference>
<reference evidence="3 4" key="1">
    <citation type="journal article" date="2020" name="Syst. Appl. Microbiol.">
        <title>Alienimonas chondri sp. nov., a novel planctomycete isolated from the biofilm of the red alga Chondrus crispus.</title>
        <authorList>
            <person name="Vitorino I."/>
            <person name="Albuquerque L."/>
            <person name="Wiegand S."/>
            <person name="Kallscheuer N."/>
            <person name="da Costa M.S."/>
            <person name="Lobo-da-Cunha A."/>
            <person name="Jogler C."/>
            <person name="Lage O.M."/>
        </authorList>
    </citation>
    <scope>NUCLEOTIDE SEQUENCE [LARGE SCALE GENOMIC DNA]</scope>
    <source>
        <strain evidence="3 4">LzC2</strain>
    </source>
</reference>
<sequence>MKADTVVCLVEAMKVFNQIPADVSGTIAEVLVKSGDAVEYGTPLFRLA</sequence>
<protein>
    <submittedName>
        <fullName evidence="3">Biotin carboxyl carrier protein of acetyl-CoA carboxylase</fullName>
    </submittedName>
</protein>
<dbReference type="PANTHER" id="PTHR45266">
    <property type="entry name" value="OXALOACETATE DECARBOXYLASE ALPHA CHAIN"/>
    <property type="match status" value="1"/>
</dbReference>
<dbReference type="InterPro" id="IPR011053">
    <property type="entry name" value="Single_hybrid_motif"/>
</dbReference>
<keyword evidence="1" id="KW-0092">Biotin</keyword>
<evidence type="ECO:0000313" key="4">
    <source>
        <dbReference type="Proteomes" id="UP000609651"/>
    </source>
</evidence>
<dbReference type="CDD" id="cd06850">
    <property type="entry name" value="biotinyl_domain"/>
    <property type="match status" value="1"/>
</dbReference>
<organism evidence="3 4">
    <name type="scientific">Alienimonas chondri</name>
    <dbReference type="NCBI Taxonomy" id="2681879"/>
    <lineage>
        <taxon>Bacteria</taxon>
        <taxon>Pseudomonadati</taxon>
        <taxon>Planctomycetota</taxon>
        <taxon>Planctomycetia</taxon>
        <taxon>Planctomycetales</taxon>
        <taxon>Planctomycetaceae</taxon>
        <taxon>Alienimonas</taxon>
    </lineage>
</organism>
<keyword evidence="4" id="KW-1185">Reference proteome</keyword>
<accession>A0ABX1VHK7</accession>
<dbReference type="InterPro" id="IPR001882">
    <property type="entry name" value="Biotin_BS"/>
</dbReference>
<dbReference type="Pfam" id="PF00364">
    <property type="entry name" value="Biotin_lipoyl"/>
    <property type="match status" value="1"/>
</dbReference>
<dbReference type="PROSITE" id="PS50968">
    <property type="entry name" value="BIOTINYL_LIPOYL"/>
    <property type="match status" value="1"/>
</dbReference>
<feature type="domain" description="Lipoyl-binding" evidence="2">
    <location>
        <begin position="1"/>
        <end position="48"/>
    </location>
</feature>
<proteinExistence type="predicted"/>